<evidence type="ECO:0000313" key="4">
    <source>
        <dbReference type="EMBL" id="MFD1311395.1"/>
    </source>
</evidence>
<gene>
    <name evidence="4" type="ORF">ACFQ5X_37020</name>
</gene>
<sequence>MRAAERRDITITDQNDALQRTSLTAPSARPPTSSPSAARAAGTAEVTSPASARRHVGSLVREHWEHWDSAGGMRQEAVVDLLLVVSELVTNAIRHGDGLVGFRATPTEEGVRLDVRDNSEVVPAGAFGLASVPEGYRPNGYGWPLINRLAREITVEPSPGGGKTIRVLVPLT</sequence>
<dbReference type="Proteomes" id="UP001597058">
    <property type="component" value="Unassembled WGS sequence"/>
</dbReference>
<accession>A0ABW3XRW3</accession>
<dbReference type="InterPro" id="IPR003594">
    <property type="entry name" value="HATPase_dom"/>
</dbReference>
<organism evidence="4 5">
    <name type="scientific">Streptomyces kaempferi</name>
    <dbReference type="NCBI Taxonomy" id="333725"/>
    <lineage>
        <taxon>Bacteria</taxon>
        <taxon>Bacillati</taxon>
        <taxon>Actinomycetota</taxon>
        <taxon>Actinomycetes</taxon>
        <taxon>Kitasatosporales</taxon>
        <taxon>Streptomycetaceae</taxon>
        <taxon>Streptomyces</taxon>
    </lineage>
</organism>
<name>A0ABW3XRW3_9ACTN</name>
<dbReference type="CDD" id="cd16936">
    <property type="entry name" value="HATPase_RsbW-like"/>
    <property type="match status" value="1"/>
</dbReference>
<comment type="caution">
    <text evidence="4">The sequence shown here is derived from an EMBL/GenBank/DDBJ whole genome shotgun (WGS) entry which is preliminary data.</text>
</comment>
<feature type="compositionally biased region" description="Polar residues" evidence="2">
    <location>
        <begin position="11"/>
        <end position="20"/>
    </location>
</feature>
<dbReference type="GO" id="GO:0005524">
    <property type="term" value="F:ATP binding"/>
    <property type="evidence" value="ECO:0007669"/>
    <property type="project" value="UniProtKB-KW"/>
</dbReference>
<evidence type="ECO:0000256" key="2">
    <source>
        <dbReference type="SAM" id="MobiDB-lite"/>
    </source>
</evidence>
<keyword evidence="5" id="KW-1185">Reference proteome</keyword>
<keyword evidence="4" id="KW-0067">ATP-binding</keyword>
<dbReference type="EMBL" id="JBHTMM010000078">
    <property type="protein sequence ID" value="MFD1311395.1"/>
    <property type="molecule type" value="Genomic_DNA"/>
</dbReference>
<dbReference type="InterPro" id="IPR036890">
    <property type="entry name" value="HATPase_C_sf"/>
</dbReference>
<keyword evidence="1" id="KW-0808">Transferase</keyword>
<feature type="domain" description="Histidine kinase/HSP90-like ATPase" evidence="3">
    <location>
        <begin position="54"/>
        <end position="165"/>
    </location>
</feature>
<feature type="compositionally biased region" description="Low complexity" evidence="2">
    <location>
        <begin position="34"/>
        <end position="44"/>
    </location>
</feature>
<evidence type="ECO:0000259" key="3">
    <source>
        <dbReference type="Pfam" id="PF13581"/>
    </source>
</evidence>
<dbReference type="RefSeq" id="WP_381330226.1">
    <property type="nucleotide sequence ID" value="NZ_JBHTMM010000078.1"/>
</dbReference>
<dbReference type="PANTHER" id="PTHR35526">
    <property type="entry name" value="ANTI-SIGMA-F FACTOR RSBW-RELATED"/>
    <property type="match status" value="1"/>
</dbReference>
<dbReference type="PANTHER" id="PTHR35526:SF3">
    <property type="entry name" value="ANTI-SIGMA-F FACTOR RSBW"/>
    <property type="match status" value="1"/>
</dbReference>
<keyword evidence="4" id="KW-0547">Nucleotide-binding</keyword>
<feature type="compositionally biased region" description="Basic and acidic residues" evidence="2">
    <location>
        <begin position="1"/>
        <end position="10"/>
    </location>
</feature>
<keyword evidence="1" id="KW-0723">Serine/threonine-protein kinase</keyword>
<proteinExistence type="predicted"/>
<feature type="region of interest" description="Disordered" evidence="2">
    <location>
        <begin position="1"/>
        <end position="54"/>
    </location>
</feature>
<reference evidence="5" key="1">
    <citation type="journal article" date="2019" name="Int. J. Syst. Evol. Microbiol.">
        <title>The Global Catalogue of Microorganisms (GCM) 10K type strain sequencing project: providing services to taxonomists for standard genome sequencing and annotation.</title>
        <authorList>
            <consortium name="The Broad Institute Genomics Platform"/>
            <consortium name="The Broad Institute Genome Sequencing Center for Infectious Disease"/>
            <person name="Wu L."/>
            <person name="Ma J."/>
        </authorList>
    </citation>
    <scope>NUCLEOTIDE SEQUENCE [LARGE SCALE GENOMIC DNA]</scope>
    <source>
        <strain evidence="5">CGMCC 4.7020</strain>
    </source>
</reference>
<dbReference type="InterPro" id="IPR050267">
    <property type="entry name" value="Anti-sigma-factor_SerPK"/>
</dbReference>
<evidence type="ECO:0000256" key="1">
    <source>
        <dbReference type="ARBA" id="ARBA00022527"/>
    </source>
</evidence>
<dbReference type="SUPFAM" id="SSF55874">
    <property type="entry name" value="ATPase domain of HSP90 chaperone/DNA topoisomerase II/histidine kinase"/>
    <property type="match status" value="1"/>
</dbReference>
<evidence type="ECO:0000313" key="5">
    <source>
        <dbReference type="Proteomes" id="UP001597058"/>
    </source>
</evidence>
<dbReference type="Gene3D" id="3.30.565.10">
    <property type="entry name" value="Histidine kinase-like ATPase, C-terminal domain"/>
    <property type="match status" value="1"/>
</dbReference>
<dbReference type="Pfam" id="PF13581">
    <property type="entry name" value="HATPase_c_2"/>
    <property type="match status" value="1"/>
</dbReference>
<keyword evidence="1" id="KW-0418">Kinase</keyword>
<protein>
    <submittedName>
        <fullName evidence="4">ATP-binding protein</fullName>
    </submittedName>
</protein>